<dbReference type="AlphaFoldDB" id="A0AA87ZG10"/>
<protein>
    <submittedName>
        <fullName evidence="1">Uncharacterized protein</fullName>
    </submittedName>
</protein>
<dbReference type="Proteomes" id="UP001187192">
    <property type="component" value="Unassembled WGS sequence"/>
</dbReference>
<evidence type="ECO:0000313" key="2">
    <source>
        <dbReference type="Proteomes" id="UP001187192"/>
    </source>
</evidence>
<sequence>MISEGSVAGFWAGGLLGVERLGHQGQGGTGSLRREWVVFVGVGEGRGADLVREGRGSSSASVMEGARCWCRGGGRGSSSVSGRGALIADVRGAVGERSLTSFF</sequence>
<comment type="caution">
    <text evidence="1">The sequence shown here is derived from an EMBL/GenBank/DDBJ whole genome shotgun (WGS) entry which is preliminary data.</text>
</comment>
<dbReference type="EMBL" id="BTGU01000001">
    <property type="protein sequence ID" value="GMN25618.1"/>
    <property type="molecule type" value="Genomic_DNA"/>
</dbReference>
<keyword evidence="2" id="KW-1185">Reference proteome</keyword>
<accession>A0AA87ZG10</accession>
<reference evidence="1" key="1">
    <citation type="submission" date="2023-07" db="EMBL/GenBank/DDBJ databases">
        <title>draft genome sequence of fig (Ficus carica).</title>
        <authorList>
            <person name="Takahashi T."/>
            <person name="Nishimura K."/>
        </authorList>
    </citation>
    <scope>NUCLEOTIDE SEQUENCE</scope>
</reference>
<gene>
    <name evidence="1" type="ORF">TIFTF001_001000</name>
</gene>
<evidence type="ECO:0000313" key="1">
    <source>
        <dbReference type="EMBL" id="GMN25618.1"/>
    </source>
</evidence>
<organism evidence="1 2">
    <name type="scientific">Ficus carica</name>
    <name type="common">Common fig</name>
    <dbReference type="NCBI Taxonomy" id="3494"/>
    <lineage>
        <taxon>Eukaryota</taxon>
        <taxon>Viridiplantae</taxon>
        <taxon>Streptophyta</taxon>
        <taxon>Embryophyta</taxon>
        <taxon>Tracheophyta</taxon>
        <taxon>Spermatophyta</taxon>
        <taxon>Magnoliopsida</taxon>
        <taxon>eudicotyledons</taxon>
        <taxon>Gunneridae</taxon>
        <taxon>Pentapetalae</taxon>
        <taxon>rosids</taxon>
        <taxon>fabids</taxon>
        <taxon>Rosales</taxon>
        <taxon>Moraceae</taxon>
        <taxon>Ficeae</taxon>
        <taxon>Ficus</taxon>
    </lineage>
</organism>
<proteinExistence type="predicted"/>
<name>A0AA87ZG10_FICCA</name>